<feature type="compositionally biased region" description="Polar residues" evidence="1">
    <location>
        <begin position="639"/>
        <end position="651"/>
    </location>
</feature>
<dbReference type="Gene3D" id="1.10.555.10">
    <property type="entry name" value="Rho GTPase activation protein"/>
    <property type="match status" value="1"/>
</dbReference>
<feature type="compositionally biased region" description="Low complexity" evidence="1">
    <location>
        <begin position="278"/>
        <end position="293"/>
    </location>
</feature>
<evidence type="ECO:0000256" key="1">
    <source>
        <dbReference type="SAM" id="MobiDB-lite"/>
    </source>
</evidence>
<dbReference type="Pfam" id="PF00620">
    <property type="entry name" value="RhoGAP"/>
    <property type="match status" value="1"/>
</dbReference>
<dbReference type="GO" id="GO:0035023">
    <property type="term" value="P:regulation of Rho protein signal transduction"/>
    <property type="evidence" value="ECO:0007669"/>
    <property type="project" value="TreeGrafter"/>
</dbReference>
<evidence type="ECO:0000313" key="4">
    <source>
        <dbReference type="Proteomes" id="UP000290809"/>
    </source>
</evidence>
<proteinExistence type="predicted"/>
<dbReference type="SUPFAM" id="SSF48350">
    <property type="entry name" value="GTPase activation domain, GAP"/>
    <property type="match status" value="1"/>
</dbReference>
<dbReference type="EMBL" id="QMKO01001553">
    <property type="protein sequence ID" value="RTG88768.1"/>
    <property type="molecule type" value="Genomic_DNA"/>
</dbReference>
<organism evidence="3 4">
    <name type="scientific">Schistosoma bovis</name>
    <name type="common">Blood fluke</name>
    <dbReference type="NCBI Taxonomy" id="6184"/>
    <lineage>
        <taxon>Eukaryota</taxon>
        <taxon>Metazoa</taxon>
        <taxon>Spiralia</taxon>
        <taxon>Lophotrochozoa</taxon>
        <taxon>Platyhelminthes</taxon>
        <taxon>Trematoda</taxon>
        <taxon>Digenea</taxon>
        <taxon>Strigeidida</taxon>
        <taxon>Schistosomatoidea</taxon>
        <taxon>Schistosomatidae</taxon>
        <taxon>Schistosoma</taxon>
    </lineage>
</organism>
<dbReference type="InterPro" id="IPR008936">
    <property type="entry name" value="Rho_GTPase_activation_prot"/>
</dbReference>
<dbReference type="Gene3D" id="3.30.530.20">
    <property type="match status" value="1"/>
</dbReference>
<gene>
    <name evidence="3" type="ORF">DC041_0011279</name>
</gene>
<feature type="region of interest" description="Disordered" evidence="1">
    <location>
        <begin position="606"/>
        <end position="659"/>
    </location>
</feature>
<feature type="compositionally biased region" description="Polar residues" evidence="1">
    <location>
        <begin position="821"/>
        <end position="841"/>
    </location>
</feature>
<comment type="caution">
    <text evidence="3">The sequence shown here is derived from an EMBL/GenBank/DDBJ whole genome shotgun (WGS) entry which is preliminary data.</text>
</comment>
<feature type="compositionally biased region" description="Low complexity" evidence="1">
    <location>
        <begin position="861"/>
        <end position="874"/>
    </location>
</feature>
<dbReference type="PANTHER" id="PTHR12659:SF7">
    <property type="entry name" value="CROSSVEINLESS C, ISOFORM C"/>
    <property type="match status" value="1"/>
</dbReference>
<keyword evidence="4" id="KW-1185">Reference proteome</keyword>
<sequence length="1604" mass="180209">STFFSSLHSISAPDLHREKHFNQQLSNNNLTNNQTKISVNVTNLKYNYSNRNNNDYSTLNNTDYIKTKASATIPTTFTHNTTTIDNCYQVNLKSIINLSDKNIDYLDTRRAPVKFANNYTEQLNENVLTLKNCPTRYHSERINRTTTNSHSNDQITSIEINPSSAPFINRQEVIIMSDNKNHKNPVSELQSSTTTTTTGNVQHHHHQQQQIYQVTSQPPPPIQQHPQQFTSGYVKNKSNSLNINVKQNTSDKLKLVDSRRTTPRQLKQYQLKRNQPITHSSLTTSTESPPSTTATMISPELYQPKYTIALNHSHLEKAKTINSPENFHNPMEKSTFPQQMTSSDLATSFIRTASLHLKSTLSRLKRSNSGHSNKPSDAITTTTIHTDVLPSVKTIDVNEAAMRHSSLPFDNNDKSIKLIDEINGNTKQLYKELITTTTEKNNSNLFSSSPGCTKWSTRLGPPPSPCKTTDINTAAIYPKCCISTTFHGTNTSETVVTTTINSTQLPLNSLNHSKKNVLILKNTTTMTTTTTNSVNISSVSQVLPENERNELNLSLTGGDDCADVGAFGRINLRTGSFMGRYPNYSHSNYHLMNYAQNGQHRQYLLSGNDNSSNIQEQQQQLQNDQQKLSDYRPLYLSVQPHTTSPSGNTTRSAPSPSLSSIISTQGIPGYNESCQQQQIVYFRPQSKSINLKASSSSSVTMKRSPRVNSMHNPQLLHTIDNPDDQYSIPITHPHEMLLLSSSSSPSCVSPHPELDPILERLLLDVTRSSDPESISRSADHITNVNLSNKQLNILHDNIWDLNKQINDLIQMEFNYKQKQPTINNKSQLSPFDNLKIGSSTVGPRRSAPNVQVEEDGKTEADSQSTKQQQQTDEASPTTGTKPGKYTSFRKHPFRWSSRTRSSSHKKMILTHTQSSVGRSDQHINKDDHTVHLSTSSLQATPTKSINNTGSNKSTKNYPINNCDDNNNNNTSISYNQLNSEQHPIVISSRLNTLNSSSNLLDTKKDDYVTFWRFMKYRALLTSGDSNLLSNSLSTSPLSDKKPFSSINNEMFVNNLNSNEPNSLSHHHQTQPPGCERIPQLPIRCISYTGPVFGQSLSSWQRRLGYPLPPAILHMMDHLELNGTTAHGLFRRPGGKSRILALREEIERDINWSKFSDWQPYDIADLLKQFFRELPECLFTSVPNSVQIDLLRWILISLPDENRLVLQKLLYLLNHLSRHSDPSSLSTQGVSLSPRRLRRTTSGPDPKDLADQHAAQLSLSAMITLAPNLFQISCSLLDHSTLLTSLTPLAQDLESLIPNGDWPQWIQNSLTDLIRECSSSKSKGWNTINRDVMKHYNADSGANELLDNFEIHYKKIPTSIESKITSNSLRLWRCSLYIPETNPRVILNRFVETRSSWDPEVVQMTIVDQISDCVDLCELHLSSTYPQPKCLLQLLRGIQYTLDDGSCAMLSESICNSAFSSTNTTHSLTTLSTSQSINVLGHVYEDHVYIRPDNNGRGCRVYLLSRVDVKGYGPDWYVNQWGHTLCRRLINLRRSLQKSKSPILTYELEDSISRPSPPPYSTITVNNLTTTTTTAAAITTSTHIPISSSTTDTSSISTDILINRF</sequence>
<feature type="non-terminal residue" evidence="3">
    <location>
        <position position="1"/>
    </location>
</feature>
<feature type="region of interest" description="Disordered" evidence="1">
    <location>
        <begin position="274"/>
        <end position="293"/>
    </location>
</feature>
<feature type="region of interest" description="Disordered" evidence="1">
    <location>
        <begin position="821"/>
        <end position="906"/>
    </location>
</feature>
<evidence type="ECO:0000313" key="3">
    <source>
        <dbReference type="EMBL" id="RTG88768.1"/>
    </source>
</evidence>
<feature type="compositionally biased region" description="Low complexity" evidence="1">
    <location>
        <begin position="608"/>
        <end position="628"/>
    </location>
</feature>
<dbReference type="PANTHER" id="PTHR12659">
    <property type="entry name" value="RHO-TYPE GTPASE ACTIVATING PROTEIN"/>
    <property type="match status" value="1"/>
</dbReference>
<dbReference type="PROSITE" id="PS50238">
    <property type="entry name" value="RHOGAP"/>
    <property type="match status" value="1"/>
</dbReference>
<accession>A0A430QM35</accession>
<feature type="compositionally biased region" description="Low complexity" evidence="1">
    <location>
        <begin position="186"/>
        <end position="201"/>
    </location>
</feature>
<feature type="compositionally biased region" description="Polar residues" evidence="1">
    <location>
        <begin position="931"/>
        <end position="955"/>
    </location>
</feature>
<dbReference type="GO" id="GO:0007165">
    <property type="term" value="P:signal transduction"/>
    <property type="evidence" value="ECO:0007669"/>
    <property type="project" value="InterPro"/>
</dbReference>
<name>A0A430QM35_SCHBO</name>
<feature type="domain" description="Rho-GAP" evidence="2">
    <location>
        <begin position="1094"/>
        <end position="1269"/>
    </location>
</feature>
<feature type="region of interest" description="Disordered" evidence="1">
    <location>
        <begin position="181"/>
        <end position="228"/>
    </location>
</feature>
<reference evidence="3 4" key="1">
    <citation type="journal article" date="2019" name="PLoS Pathog.">
        <title>Genome sequence of the bovine parasite Schistosoma bovis Tanzania.</title>
        <authorList>
            <person name="Oey H."/>
            <person name="Zakrzewski M."/>
            <person name="Gobert G."/>
            <person name="Gravermann K."/>
            <person name="Stoye J."/>
            <person name="Jones M."/>
            <person name="Mcmanus D."/>
            <person name="Krause L."/>
        </authorList>
    </citation>
    <scope>NUCLEOTIDE SEQUENCE [LARGE SCALE GENOMIC DNA]</scope>
    <source>
        <strain evidence="3 4">TAN1997</strain>
    </source>
</reference>
<dbReference type="GO" id="GO:0030036">
    <property type="term" value="P:actin cytoskeleton organization"/>
    <property type="evidence" value="ECO:0007669"/>
    <property type="project" value="TreeGrafter"/>
</dbReference>
<dbReference type="SUPFAM" id="SSF55961">
    <property type="entry name" value="Bet v1-like"/>
    <property type="match status" value="1"/>
</dbReference>
<dbReference type="SMART" id="SM00324">
    <property type="entry name" value="RhoGAP"/>
    <property type="match status" value="1"/>
</dbReference>
<evidence type="ECO:0000259" key="2">
    <source>
        <dbReference type="PROSITE" id="PS50238"/>
    </source>
</evidence>
<dbReference type="InterPro" id="IPR023393">
    <property type="entry name" value="START-like_dom_sf"/>
</dbReference>
<feature type="region of interest" description="Disordered" evidence="1">
    <location>
        <begin position="1218"/>
        <end position="1248"/>
    </location>
</feature>
<protein>
    <submittedName>
        <fullName evidence="3">Deleted in liver cancer protein</fullName>
    </submittedName>
</protein>
<dbReference type="STRING" id="6184.A0A430QM35"/>
<feature type="compositionally biased region" description="Low complexity" evidence="1">
    <location>
        <begin position="956"/>
        <end position="965"/>
    </location>
</feature>
<feature type="region of interest" description="Disordered" evidence="1">
    <location>
        <begin position="931"/>
        <end position="965"/>
    </location>
</feature>
<dbReference type="InterPro" id="IPR000198">
    <property type="entry name" value="RhoGAP_dom"/>
</dbReference>
<dbReference type="Proteomes" id="UP000290809">
    <property type="component" value="Unassembled WGS sequence"/>
</dbReference>
<dbReference type="GO" id="GO:0005096">
    <property type="term" value="F:GTPase activator activity"/>
    <property type="evidence" value="ECO:0007669"/>
    <property type="project" value="TreeGrafter"/>
</dbReference>